<dbReference type="VEuPathDB" id="FungiDB:VP01_391g3"/>
<evidence type="ECO:0000256" key="1">
    <source>
        <dbReference type="SAM" id="Phobius"/>
    </source>
</evidence>
<name>A0A0L6UUI0_9BASI</name>
<keyword evidence="1" id="KW-1133">Transmembrane helix</keyword>
<evidence type="ECO:0000313" key="2">
    <source>
        <dbReference type="EMBL" id="KNZ51515.1"/>
    </source>
</evidence>
<dbReference type="Proteomes" id="UP000037035">
    <property type="component" value="Unassembled WGS sequence"/>
</dbReference>
<feature type="transmembrane region" description="Helical" evidence="1">
    <location>
        <begin position="727"/>
        <end position="747"/>
    </location>
</feature>
<sequence length="767" mass="88418">MTINAEETFGDLNIPKFPQNILCPVWGPPKKSQNLSSSLSNFPNQHLNHYSTFITSSQVSAIFLTFSFFLCKFLPPVKIATQFPKKFPWCQPLSDIFISQERKITRIIQFTPRIPRILTVHSFPPTPFSLLVLEVLIWSNKSFHKVSTYFSPLIPVGKESQQEDSTPAESFPWRQKWLPYSMGAVRESFSSDLRYTKPVSLLETISYSREPVPLEWQEERNSGFLNKQEGDSFFYFSLLYSYLNSQEDWRSRVFTGLLYGERGSLKERNGEKQMSSENTDMTRGEDNLLVRKNDAELWDIYLAVREPKVPLSSISEVGVLQIKYLLNLNLQLENNSIFNLEYKKKNDNEKVCLFTIDVFWKFLMSLRMTISTTSYTIIPQNCLTLPSKIANQDNLEPWVSPVFSLSPSSSFSGLISCSLVPTSPSRATVRAAKLFIQGRQTDYLYSGLPKKKKYDPPFSHFSLGKKVSSQKDSVLSGGRISCLMLRKLFEFFFLMNLERDELRKPFHLYDFNGVGNIMIQIIIVLESTMGVPLKINLRIKISEGCFWVGESKFCGYLMLCYSVFLVTMNFLHFYVTKASGWNILVSSCTLYHIHSCSIWHSCLPAILSPPLLKCNKLLRILNFFKIDIHVKSVEINNMRFNIQKYLFFYMLNIMRYLQLAFTALSSSQSHSTGPCFSHLDQNLQLSNHLLKSRYLPVCEFVCVDFLCYFLFVSQVSSCPGKSRSSSYSYFYSCFFLSLFLSLPVSGIKSLVFATNFNRNQINTRIQF</sequence>
<protein>
    <submittedName>
        <fullName evidence="2">Uncharacterized protein</fullName>
    </submittedName>
</protein>
<feature type="transmembrane region" description="Helical" evidence="1">
    <location>
        <begin position="555"/>
        <end position="575"/>
    </location>
</feature>
<organism evidence="2 3">
    <name type="scientific">Puccinia sorghi</name>
    <dbReference type="NCBI Taxonomy" id="27349"/>
    <lineage>
        <taxon>Eukaryota</taxon>
        <taxon>Fungi</taxon>
        <taxon>Dikarya</taxon>
        <taxon>Basidiomycota</taxon>
        <taxon>Pucciniomycotina</taxon>
        <taxon>Pucciniomycetes</taxon>
        <taxon>Pucciniales</taxon>
        <taxon>Pucciniaceae</taxon>
        <taxon>Puccinia</taxon>
    </lineage>
</organism>
<reference evidence="2 3" key="1">
    <citation type="submission" date="2015-08" db="EMBL/GenBank/DDBJ databases">
        <title>Next Generation Sequencing and Analysis of the Genome of Puccinia sorghi L Schw, the Causal Agent of Maize Common Rust.</title>
        <authorList>
            <person name="Rochi L."/>
            <person name="Burguener G."/>
            <person name="Darino M."/>
            <person name="Turjanski A."/>
            <person name="Kreff E."/>
            <person name="Dieguez M.J."/>
            <person name="Sacco F."/>
        </authorList>
    </citation>
    <scope>NUCLEOTIDE SEQUENCE [LARGE SCALE GENOMIC DNA]</scope>
    <source>
        <strain evidence="2 3">RO10H11247</strain>
    </source>
</reference>
<feature type="transmembrane region" description="Helical" evidence="1">
    <location>
        <begin position="646"/>
        <end position="664"/>
    </location>
</feature>
<comment type="caution">
    <text evidence="2">The sequence shown here is derived from an EMBL/GenBank/DDBJ whole genome shotgun (WGS) entry which is preliminary data.</text>
</comment>
<keyword evidence="1" id="KW-0472">Membrane</keyword>
<keyword evidence="1" id="KW-0812">Transmembrane</keyword>
<gene>
    <name evidence="2" type="ORF">VP01_391g3</name>
</gene>
<proteinExistence type="predicted"/>
<accession>A0A0L6UUI0</accession>
<evidence type="ECO:0000313" key="3">
    <source>
        <dbReference type="Proteomes" id="UP000037035"/>
    </source>
</evidence>
<dbReference type="AlphaFoldDB" id="A0A0L6UUI0"/>
<dbReference type="EMBL" id="LAVV01008968">
    <property type="protein sequence ID" value="KNZ51515.1"/>
    <property type="molecule type" value="Genomic_DNA"/>
</dbReference>
<keyword evidence="3" id="KW-1185">Reference proteome</keyword>